<reference evidence="1 2" key="1">
    <citation type="submission" date="2022-06" db="EMBL/GenBank/DDBJ databases">
        <title>Ideonella sp. NS12-5 Genome sequencing and assembly.</title>
        <authorList>
            <person name="Jung Y."/>
        </authorList>
    </citation>
    <scope>NUCLEOTIDE SEQUENCE [LARGE SCALE GENOMIC DNA]</scope>
    <source>
        <strain evidence="1 2">NS12-5</strain>
    </source>
</reference>
<organism evidence="1 2">
    <name type="scientific">Ideonella oryzae</name>
    <dbReference type="NCBI Taxonomy" id="2937441"/>
    <lineage>
        <taxon>Bacteria</taxon>
        <taxon>Pseudomonadati</taxon>
        <taxon>Pseudomonadota</taxon>
        <taxon>Betaproteobacteria</taxon>
        <taxon>Burkholderiales</taxon>
        <taxon>Sphaerotilaceae</taxon>
        <taxon>Ideonella</taxon>
    </lineage>
</organism>
<evidence type="ECO:0000313" key="1">
    <source>
        <dbReference type="EMBL" id="MCO5979373.1"/>
    </source>
</evidence>
<comment type="caution">
    <text evidence="1">The sequence shown here is derived from an EMBL/GenBank/DDBJ whole genome shotgun (WGS) entry which is preliminary data.</text>
</comment>
<protein>
    <submittedName>
        <fullName evidence="1">Uncharacterized protein</fullName>
    </submittedName>
</protein>
<dbReference type="EMBL" id="JAMXMC010000030">
    <property type="protein sequence ID" value="MCO5979373.1"/>
    <property type="molecule type" value="Genomic_DNA"/>
</dbReference>
<gene>
    <name evidence="1" type="ORF">M0L44_21950</name>
</gene>
<dbReference type="RefSeq" id="WP_252772315.1">
    <property type="nucleotide sequence ID" value="NZ_JAMXMC010000030.1"/>
</dbReference>
<name>A0ABT1BT68_9BURK</name>
<evidence type="ECO:0000313" key="2">
    <source>
        <dbReference type="Proteomes" id="UP001204851"/>
    </source>
</evidence>
<accession>A0ABT1BT68</accession>
<proteinExistence type="predicted"/>
<dbReference type="Proteomes" id="UP001204851">
    <property type="component" value="Unassembled WGS sequence"/>
</dbReference>
<sequence length="91" mass="10291">MPERTFSGQYVHKYSGLTLSYVCHYHFTTLGIVYVARAGFGDGRTATITHGVKVWGLRAIPPRRKVEQSIHETIDIIDIDKLRTAIEEGED</sequence>
<keyword evidence="2" id="KW-1185">Reference proteome</keyword>